<reference evidence="2 3" key="1">
    <citation type="journal article" date="2021" name="Elife">
        <title>Chloroplast acquisition without the gene transfer in kleptoplastic sea slugs, Plakobranchus ocellatus.</title>
        <authorList>
            <person name="Maeda T."/>
            <person name="Takahashi S."/>
            <person name="Yoshida T."/>
            <person name="Shimamura S."/>
            <person name="Takaki Y."/>
            <person name="Nagai Y."/>
            <person name="Toyoda A."/>
            <person name="Suzuki Y."/>
            <person name="Arimoto A."/>
            <person name="Ishii H."/>
            <person name="Satoh N."/>
            <person name="Nishiyama T."/>
            <person name="Hasebe M."/>
            <person name="Maruyama T."/>
            <person name="Minagawa J."/>
            <person name="Obokata J."/>
            <person name="Shigenobu S."/>
        </authorList>
    </citation>
    <scope>NUCLEOTIDE SEQUENCE [LARGE SCALE GENOMIC DNA]</scope>
</reference>
<protein>
    <submittedName>
        <fullName evidence="2">Uncharacterized protein</fullName>
    </submittedName>
</protein>
<accession>A0AAV4EX88</accession>
<keyword evidence="3" id="KW-1185">Reference proteome</keyword>
<evidence type="ECO:0000313" key="2">
    <source>
        <dbReference type="EMBL" id="GFR65537.1"/>
    </source>
</evidence>
<evidence type="ECO:0000313" key="3">
    <source>
        <dbReference type="Proteomes" id="UP000762676"/>
    </source>
</evidence>
<comment type="caution">
    <text evidence="2">The sequence shown here is derived from an EMBL/GenBank/DDBJ whole genome shotgun (WGS) entry which is preliminary data.</text>
</comment>
<name>A0AAV4EX88_9GAST</name>
<proteinExistence type="predicted"/>
<feature type="compositionally biased region" description="Basic residues" evidence="1">
    <location>
        <begin position="55"/>
        <end position="68"/>
    </location>
</feature>
<dbReference type="EMBL" id="BMAT01011043">
    <property type="protein sequence ID" value="GFR65537.1"/>
    <property type="molecule type" value="Genomic_DNA"/>
</dbReference>
<dbReference type="AlphaFoldDB" id="A0AAV4EX88"/>
<feature type="region of interest" description="Disordered" evidence="1">
    <location>
        <begin position="44"/>
        <end position="68"/>
    </location>
</feature>
<dbReference type="Proteomes" id="UP000762676">
    <property type="component" value="Unassembled WGS sequence"/>
</dbReference>
<sequence>MKKNLKEWNSRRLKDVRGKGVVTEVVQCVTRCCPHYKEDNRRICQPVKRTTSSNARRKRRRRRRTGIR</sequence>
<gene>
    <name evidence="2" type="ORF">ElyMa_005533300</name>
</gene>
<organism evidence="2 3">
    <name type="scientific">Elysia marginata</name>
    <dbReference type="NCBI Taxonomy" id="1093978"/>
    <lineage>
        <taxon>Eukaryota</taxon>
        <taxon>Metazoa</taxon>
        <taxon>Spiralia</taxon>
        <taxon>Lophotrochozoa</taxon>
        <taxon>Mollusca</taxon>
        <taxon>Gastropoda</taxon>
        <taxon>Heterobranchia</taxon>
        <taxon>Euthyneura</taxon>
        <taxon>Panpulmonata</taxon>
        <taxon>Sacoglossa</taxon>
        <taxon>Placobranchoidea</taxon>
        <taxon>Plakobranchidae</taxon>
        <taxon>Elysia</taxon>
    </lineage>
</organism>
<evidence type="ECO:0000256" key="1">
    <source>
        <dbReference type="SAM" id="MobiDB-lite"/>
    </source>
</evidence>